<organism evidence="2 3">
    <name type="scientific">Sediminibacillus albus</name>
    <dbReference type="NCBI Taxonomy" id="407036"/>
    <lineage>
        <taxon>Bacteria</taxon>
        <taxon>Bacillati</taxon>
        <taxon>Bacillota</taxon>
        <taxon>Bacilli</taxon>
        <taxon>Bacillales</taxon>
        <taxon>Bacillaceae</taxon>
        <taxon>Sediminibacillus</taxon>
    </lineage>
</organism>
<dbReference type="PANTHER" id="PTHR43649">
    <property type="entry name" value="ARABINOSE-BINDING PROTEIN-RELATED"/>
    <property type="match status" value="1"/>
</dbReference>
<keyword evidence="3" id="KW-1185">Reference proteome</keyword>
<dbReference type="AlphaFoldDB" id="A0A1G8WJY5"/>
<reference evidence="2 3" key="1">
    <citation type="submission" date="2016-10" db="EMBL/GenBank/DDBJ databases">
        <authorList>
            <person name="de Groot N.N."/>
        </authorList>
    </citation>
    <scope>NUCLEOTIDE SEQUENCE [LARGE SCALE GENOMIC DNA]</scope>
    <source>
        <strain evidence="2 3">CGMCC 1.6502</strain>
    </source>
</reference>
<keyword evidence="2" id="KW-0762">Sugar transport</keyword>
<dbReference type="RefSeq" id="WP_093211298.1">
    <property type="nucleotide sequence ID" value="NZ_FNFL01000001.1"/>
</dbReference>
<dbReference type="Pfam" id="PF01547">
    <property type="entry name" value="SBP_bac_1"/>
    <property type="match status" value="1"/>
</dbReference>
<dbReference type="EMBL" id="FNFL01000001">
    <property type="protein sequence ID" value="SDJ77870.1"/>
    <property type="molecule type" value="Genomic_DNA"/>
</dbReference>
<dbReference type="PANTHER" id="PTHR43649:SF11">
    <property type="entry name" value="ABC TRANSPORTER SUBSTRATE-BINDING PROTEIN YESO-RELATED"/>
    <property type="match status" value="1"/>
</dbReference>
<dbReference type="PROSITE" id="PS51257">
    <property type="entry name" value="PROKAR_LIPOPROTEIN"/>
    <property type="match status" value="1"/>
</dbReference>
<sequence length="438" mass="48992">MKKSLLLGFLMVLALIIFLSACSESDEAAGEGGSDSDNAEVGDQVTLRMTWWGSQSRHDQTQEIIKKFEEENPDINIEAEFTGFDGYFEKMAAQAAGNNLPDIMQQNFGEYLNQYADKGLLADLSEYVESGEIDVEGVSDTVMESGVKDGKLLGIPTGTNALAAFYNTDMLEEAGADIPDESWTWEDYLAIAEQVHEQTGEYGTRLMEPKNLFEYYLREKGEKLFNEDGTDLGYENDQLLEDYFTMNKKMVEAEIAPGYDTIQQIKGVEDELIVHGKAPFDFRWSNQATALTSAAGDRNLEMTLLPGSNNVEGMYLKPAMLWSVSENSEHKEEAVRFIDFFTNSIEVYKIGGSDRGVPIKEEIRNEMAADLSETDKKVFDYIELVTENSSPIDSNFPPESSEILAALEEVDELVMYGELTPEEGAKQFREKATSVLNR</sequence>
<accession>A0A1G8WJY5</accession>
<dbReference type="InterPro" id="IPR050490">
    <property type="entry name" value="Bact_solute-bd_prot1"/>
</dbReference>
<dbReference type="InterPro" id="IPR006059">
    <property type="entry name" value="SBP"/>
</dbReference>
<dbReference type="CDD" id="cd13585">
    <property type="entry name" value="PBP2_TMBP_like"/>
    <property type="match status" value="1"/>
</dbReference>
<protein>
    <submittedName>
        <fullName evidence="2">Multiple sugar transport system substrate-binding protein</fullName>
    </submittedName>
</protein>
<evidence type="ECO:0000313" key="2">
    <source>
        <dbReference type="EMBL" id="SDJ77870.1"/>
    </source>
</evidence>
<dbReference type="Gene3D" id="3.40.190.10">
    <property type="entry name" value="Periplasmic binding protein-like II"/>
    <property type="match status" value="2"/>
</dbReference>
<dbReference type="SUPFAM" id="SSF53850">
    <property type="entry name" value="Periplasmic binding protein-like II"/>
    <property type="match status" value="1"/>
</dbReference>
<feature type="chain" id="PRO_5011615161" evidence="1">
    <location>
        <begin position="29"/>
        <end position="438"/>
    </location>
</feature>
<keyword evidence="2" id="KW-0813">Transport</keyword>
<dbReference type="STRING" id="407036.SAMN05216243_0815"/>
<gene>
    <name evidence="2" type="ORF">SAMN05216243_0815</name>
</gene>
<evidence type="ECO:0000313" key="3">
    <source>
        <dbReference type="Proteomes" id="UP000198694"/>
    </source>
</evidence>
<evidence type="ECO:0000256" key="1">
    <source>
        <dbReference type="SAM" id="SignalP"/>
    </source>
</evidence>
<proteinExistence type="predicted"/>
<name>A0A1G8WJY5_9BACI</name>
<dbReference type="Proteomes" id="UP000198694">
    <property type="component" value="Unassembled WGS sequence"/>
</dbReference>
<feature type="signal peptide" evidence="1">
    <location>
        <begin position="1"/>
        <end position="28"/>
    </location>
</feature>
<dbReference type="OrthoDB" id="7918484at2"/>
<keyword evidence="1" id="KW-0732">Signal</keyword>